<dbReference type="AlphaFoldDB" id="A0A158EI48"/>
<organism evidence="2 3">
    <name type="scientific">Caballeronia calidae</name>
    <dbReference type="NCBI Taxonomy" id="1777139"/>
    <lineage>
        <taxon>Bacteria</taxon>
        <taxon>Pseudomonadati</taxon>
        <taxon>Pseudomonadota</taxon>
        <taxon>Betaproteobacteria</taxon>
        <taxon>Burkholderiales</taxon>
        <taxon>Burkholderiaceae</taxon>
        <taxon>Caballeronia</taxon>
    </lineage>
</organism>
<feature type="chain" id="PRO_5007625244" description="Lipoprotein" evidence="1">
    <location>
        <begin position="22"/>
        <end position="103"/>
    </location>
</feature>
<dbReference type="OrthoDB" id="8759100at2"/>
<keyword evidence="3" id="KW-1185">Reference proteome</keyword>
<keyword evidence="1" id="KW-0732">Signal</keyword>
<feature type="signal peptide" evidence="1">
    <location>
        <begin position="1"/>
        <end position="21"/>
    </location>
</feature>
<evidence type="ECO:0008006" key="4">
    <source>
        <dbReference type="Google" id="ProtNLM"/>
    </source>
</evidence>
<gene>
    <name evidence="2" type="ORF">AWB78_07573</name>
</gene>
<comment type="caution">
    <text evidence="2">The sequence shown here is derived from an EMBL/GenBank/DDBJ whole genome shotgun (WGS) entry which is preliminary data.</text>
</comment>
<dbReference type="EMBL" id="FCOX02000084">
    <property type="protein sequence ID" value="SAL05567.1"/>
    <property type="molecule type" value="Genomic_DNA"/>
</dbReference>
<dbReference type="RefSeq" id="WP_082883567.1">
    <property type="nucleotide sequence ID" value="NZ_FCOX02000084.1"/>
</dbReference>
<sequence length="103" mass="11227">MKTFVMRAVLALAVIHAGAEAACVRNEHPSGSTQMSKQYIRDNNFRVIGSIDTLADGKQRAYDANFRSVGTYDCRADRTYDANFRAVGNGNQLVGLIWAAAGK</sequence>
<dbReference type="Proteomes" id="UP000071859">
    <property type="component" value="Unassembled WGS sequence"/>
</dbReference>
<reference evidence="2" key="1">
    <citation type="submission" date="2016-01" db="EMBL/GenBank/DDBJ databases">
        <authorList>
            <person name="Peeters C."/>
        </authorList>
    </citation>
    <scope>NUCLEOTIDE SEQUENCE</scope>
    <source>
        <strain evidence="2">LMG 29321</strain>
    </source>
</reference>
<accession>A0A158EI48</accession>
<name>A0A158EI48_9BURK</name>
<evidence type="ECO:0000313" key="2">
    <source>
        <dbReference type="EMBL" id="SAL05567.1"/>
    </source>
</evidence>
<evidence type="ECO:0000256" key="1">
    <source>
        <dbReference type="SAM" id="SignalP"/>
    </source>
</evidence>
<evidence type="ECO:0000313" key="3">
    <source>
        <dbReference type="Proteomes" id="UP000071859"/>
    </source>
</evidence>
<protein>
    <recommendedName>
        <fullName evidence="4">Lipoprotein</fullName>
    </recommendedName>
</protein>
<proteinExistence type="predicted"/>